<feature type="domain" description="RNA 2-O ribose methyltransferase substrate binding" evidence="4">
    <location>
        <begin position="33"/>
        <end position="104"/>
    </location>
</feature>
<dbReference type="InterPro" id="IPR001537">
    <property type="entry name" value="SpoU_MeTrfase"/>
</dbReference>
<dbReference type="GO" id="GO:0032259">
    <property type="term" value="P:methylation"/>
    <property type="evidence" value="ECO:0007669"/>
    <property type="project" value="UniProtKB-KW"/>
</dbReference>
<evidence type="ECO:0000256" key="2">
    <source>
        <dbReference type="ARBA" id="ARBA00022603"/>
    </source>
</evidence>
<dbReference type="InterPro" id="IPR029026">
    <property type="entry name" value="tRNA_m1G_MTases_N"/>
</dbReference>
<dbReference type="RefSeq" id="WP_173221286.1">
    <property type="nucleotide sequence ID" value="NZ_CP048104.1"/>
</dbReference>
<dbReference type="Proteomes" id="UP000503088">
    <property type="component" value="Chromosome"/>
</dbReference>
<dbReference type="SUPFAM" id="SSF75217">
    <property type="entry name" value="alpha/beta knot"/>
    <property type="match status" value="1"/>
</dbReference>
<accession>A0A7D3XR49</accession>
<dbReference type="Pfam" id="PF00588">
    <property type="entry name" value="SpoU_methylase"/>
    <property type="match status" value="1"/>
</dbReference>
<dbReference type="SMART" id="SM00967">
    <property type="entry name" value="SpoU_sub_bind"/>
    <property type="match status" value="1"/>
</dbReference>
<dbReference type="KEGG" id="kpul:GXN76_05665"/>
<keyword evidence="6" id="KW-1185">Reference proteome</keyword>
<dbReference type="Pfam" id="PF22435">
    <property type="entry name" value="MRM3-like_sub_bind"/>
    <property type="match status" value="1"/>
</dbReference>
<evidence type="ECO:0000313" key="5">
    <source>
        <dbReference type="EMBL" id="QKG84008.1"/>
    </source>
</evidence>
<dbReference type="GO" id="GO:0008173">
    <property type="term" value="F:RNA methyltransferase activity"/>
    <property type="evidence" value="ECO:0007669"/>
    <property type="project" value="InterPro"/>
</dbReference>
<dbReference type="Gene3D" id="3.30.1330.30">
    <property type="match status" value="1"/>
</dbReference>
<dbReference type="Gene3D" id="3.40.1280.10">
    <property type="match status" value="1"/>
</dbReference>
<dbReference type="InterPro" id="IPR051259">
    <property type="entry name" value="rRNA_Methyltransferase"/>
</dbReference>
<gene>
    <name evidence="5" type="ORF">GXN76_05665</name>
</gene>
<proteinExistence type="inferred from homology"/>
<dbReference type="AlphaFoldDB" id="A0A7D3XR49"/>
<evidence type="ECO:0000256" key="1">
    <source>
        <dbReference type="ARBA" id="ARBA00007228"/>
    </source>
</evidence>
<dbReference type="PANTHER" id="PTHR43191:SF2">
    <property type="entry name" value="RRNA METHYLTRANSFERASE 3, MITOCHONDRIAL"/>
    <property type="match status" value="1"/>
</dbReference>
<reference evidence="5 6" key="1">
    <citation type="submission" date="2020-01" db="EMBL/GenBank/DDBJ databases">
        <authorList>
            <person name="Gulvik C.A."/>
            <person name="Batra D.G."/>
        </authorList>
    </citation>
    <scope>NUCLEOTIDE SEQUENCE [LARGE SCALE GENOMIC DNA]</scope>
    <source>
        <strain evidence="5 6">W9323</strain>
    </source>
</reference>
<organism evidence="5 6">
    <name type="scientific">Kroppenstedtia pulmonis</name>
    <dbReference type="NCBI Taxonomy" id="1380685"/>
    <lineage>
        <taxon>Bacteria</taxon>
        <taxon>Bacillati</taxon>
        <taxon>Bacillota</taxon>
        <taxon>Bacilli</taxon>
        <taxon>Bacillales</taxon>
        <taxon>Thermoactinomycetaceae</taxon>
        <taxon>Kroppenstedtia</taxon>
    </lineage>
</organism>
<name>A0A7D3XR49_9BACL</name>
<dbReference type="InterPro" id="IPR029028">
    <property type="entry name" value="Alpha/beta_knot_MTases"/>
</dbReference>
<dbReference type="InterPro" id="IPR053888">
    <property type="entry name" value="MRM3-like_sub_bind"/>
</dbReference>
<protein>
    <submittedName>
        <fullName evidence="5">RNA methyltransferase</fullName>
    </submittedName>
</protein>
<dbReference type="GO" id="GO:0003723">
    <property type="term" value="F:RNA binding"/>
    <property type="evidence" value="ECO:0007669"/>
    <property type="project" value="InterPro"/>
</dbReference>
<dbReference type="GO" id="GO:0005737">
    <property type="term" value="C:cytoplasm"/>
    <property type="evidence" value="ECO:0007669"/>
    <property type="project" value="UniProtKB-ARBA"/>
</dbReference>
<evidence type="ECO:0000259" key="4">
    <source>
        <dbReference type="SMART" id="SM00967"/>
    </source>
</evidence>
<dbReference type="CDD" id="cd18095">
    <property type="entry name" value="SpoU-like_rRNA-MTase"/>
    <property type="match status" value="1"/>
</dbReference>
<keyword evidence="2 5" id="KW-0489">Methyltransferase</keyword>
<dbReference type="PANTHER" id="PTHR43191">
    <property type="entry name" value="RRNA METHYLTRANSFERASE 3"/>
    <property type="match status" value="1"/>
</dbReference>
<dbReference type="GO" id="GO:0006396">
    <property type="term" value="P:RNA processing"/>
    <property type="evidence" value="ECO:0007669"/>
    <property type="project" value="InterPro"/>
</dbReference>
<keyword evidence="3 5" id="KW-0808">Transferase</keyword>
<dbReference type="InterPro" id="IPR013123">
    <property type="entry name" value="SpoU_subst-bd"/>
</dbReference>
<evidence type="ECO:0000313" key="6">
    <source>
        <dbReference type="Proteomes" id="UP000503088"/>
    </source>
</evidence>
<sequence length="262" mass="29338">MKIRQITSSQNDHAKRWRKLGSRKGREKYGALLVEGEHLLLEAIRAEWTVRSVLVADEETSVLDRIPLAEEVPIYSLYPSNFSQLVDTQTPQGIAAEVMIPAVEQYEPSHQEKVLLLDGIQDPGNLGAILRTAEATGIRDIWLGPGTVDPFNPKVVRSAMGSLFRSRLRRIDLRQAITDLQAQGFFVVSTNPRAEKTHFQCIYPDKTAVLLGNEGRGVHPDLEEMADAQVQIPMPGKVESLNVSVTAGILLYEMVRQEWEKE</sequence>
<dbReference type="InterPro" id="IPR029064">
    <property type="entry name" value="Ribosomal_eL30-like_sf"/>
</dbReference>
<dbReference type="EMBL" id="CP048104">
    <property type="protein sequence ID" value="QKG84008.1"/>
    <property type="molecule type" value="Genomic_DNA"/>
</dbReference>
<evidence type="ECO:0000256" key="3">
    <source>
        <dbReference type="ARBA" id="ARBA00022679"/>
    </source>
</evidence>
<dbReference type="SUPFAM" id="SSF55315">
    <property type="entry name" value="L30e-like"/>
    <property type="match status" value="1"/>
</dbReference>
<comment type="similarity">
    <text evidence="1">Belongs to the class IV-like SAM-binding methyltransferase superfamily. RNA methyltransferase TrmH family.</text>
</comment>